<dbReference type="PANTHER" id="PTHR47718:SF17">
    <property type="entry name" value="PROTEIN FAR1-RELATED SEQUENCE 5-LIKE"/>
    <property type="match status" value="1"/>
</dbReference>
<dbReference type="InterPro" id="IPR007527">
    <property type="entry name" value="Znf_SWIM"/>
</dbReference>
<evidence type="ECO:0000256" key="5">
    <source>
        <dbReference type="SAM" id="MobiDB-lite"/>
    </source>
</evidence>
<name>A0AAD8L171_TARER</name>
<reference evidence="7" key="1">
    <citation type="journal article" date="2023" name="bioRxiv">
        <title>Improved chromosome-level genome assembly for marigold (Tagetes erecta).</title>
        <authorList>
            <person name="Jiang F."/>
            <person name="Yuan L."/>
            <person name="Wang S."/>
            <person name="Wang H."/>
            <person name="Xu D."/>
            <person name="Wang A."/>
            <person name="Fan W."/>
        </authorList>
    </citation>
    <scope>NUCLEOTIDE SEQUENCE</scope>
    <source>
        <strain evidence="7">WSJ</strain>
        <tissue evidence="7">Leaf</tissue>
    </source>
</reference>
<evidence type="ECO:0000256" key="4">
    <source>
        <dbReference type="PROSITE-ProRule" id="PRU00325"/>
    </source>
</evidence>
<dbReference type="PANTHER" id="PTHR47718">
    <property type="entry name" value="OS01G0519700 PROTEIN"/>
    <property type="match status" value="1"/>
</dbReference>
<proteinExistence type="predicted"/>
<dbReference type="InterPro" id="IPR004330">
    <property type="entry name" value="FAR1_DNA_bnd_dom"/>
</dbReference>
<dbReference type="Pfam" id="PF04434">
    <property type="entry name" value="SWIM"/>
    <property type="match status" value="1"/>
</dbReference>
<dbReference type="SUPFAM" id="SSF57756">
    <property type="entry name" value="Retrovirus zinc finger-like domains"/>
    <property type="match status" value="1"/>
</dbReference>
<feature type="domain" description="SWIM-type" evidence="6">
    <location>
        <begin position="558"/>
        <end position="594"/>
    </location>
</feature>
<accession>A0AAD8L171</accession>
<evidence type="ECO:0000256" key="3">
    <source>
        <dbReference type="ARBA" id="ARBA00022833"/>
    </source>
</evidence>
<dbReference type="Proteomes" id="UP001229421">
    <property type="component" value="Unassembled WGS sequence"/>
</dbReference>
<organism evidence="7 8">
    <name type="scientific">Tagetes erecta</name>
    <name type="common">African marigold</name>
    <dbReference type="NCBI Taxonomy" id="13708"/>
    <lineage>
        <taxon>Eukaryota</taxon>
        <taxon>Viridiplantae</taxon>
        <taxon>Streptophyta</taxon>
        <taxon>Embryophyta</taxon>
        <taxon>Tracheophyta</taxon>
        <taxon>Spermatophyta</taxon>
        <taxon>Magnoliopsida</taxon>
        <taxon>eudicotyledons</taxon>
        <taxon>Gunneridae</taxon>
        <taxon>Pentapetalae</taxon>
        <taxon>asterids</taxon>
        <taxon>campanulids</taxon>
        <taxon>Asterales</taxon>
        <taxon>Asteraceae</taxon>
        <taxon>Asteroideae</taxon>
        <taxon>Heliantheae alliance</taxon>
        <taxon>Tageteae</taxon>
        <taxon>Tagetes</taxon>
    </lineage>
</organism>
<dbReference type="InterPro" id="IPR006564">
    <property type="entry name" value="Znf_PMZ"/>
</dbReference>
<evidence type="ECO:0000313" key="7">
    <source>
        <dbReference type="EMBL" id="KAK1430077.1"/>
    </source>
</evidence>
<evidence type="ECO:0000256" key="1">
    <source>
        <dbReference type="ARBA" id="ARBA00022723"/>
    </source>
</evidence>
<keyword evidence="8" id="KW-1185">Reference proteome</keyword>
<feature type="region of interest" description="Disordered" evidence="5">
    <location>
        <begin position="754"/>
        <end position="774"/>
    </location>
</feature>
<dbReference type="PROSITE" id="PS50966">
    <property type="entry name" value="ZF_SWIM"/>
    <property type="match status" value="1"/>
</dbReference>
<evidence type="ECO:0000259" key="6">
    <source>
        <dbReference type="PROSITE" id="PS50966"/>
    </source>
</evidence>
<dbReference type="EMBL" id="JAUHHV010000003">
    <property type="protein sequence ID" value="KAK1430077.1"/>
    <property type="molecule type" value="Genomic_DNA"/>
</dbReference>
<sequence>MADTIVDDRAVFTCFDSLTYAPRGIEIILPNSSEKHYIPDVLEELKPKVGMTFDNMDQAFAYYCNYAAASGFGVRKGTDSKTNNGVIKLKYYLCSKEGFNQKKKVDTLEENAKQKVVRANFSKRTGCQAHIRVELVQDKWNIYKFVEEHNHFFVNEEDMHFLASSRKLTQLQKHMIQSMAKINIGPVRAFNVMRTIFGGFEKVGVSKNDCKNFKREINLFINEYDAEMMVGNLMKKKEHLPDFSCEYFTDEENCLVGLFWSDGESKRNYQVFGDIMSFDATYRSNRYSMVFVPFTGIDNHNNNVSFGAALLASETAETYKWLLRCFLKAFGKQPDVVVTDQDPAMKKAIEDVFSGSRHRLCMWHVMHKLSTKVGVTLCNTTDFKQRICDIVWTDSLSPSEFEVGWHSVIQDFDLSDNNWLGDIYDMRESWIPAYYRDELMSGLMRTTSRSESENHFFGQVCNVRSTLLEFLTHFETAIESQRHNQRKNDHDTRYTRPQLKTDFVLEKQASQIYTKTLFLDVQVEIVGIEKCINVKLENIDGFTKFFIKDFDQLCNSYFEVMYRPEDTTIHCSCRRYEQFGLLCRHIFYILKLYDVKEFPRKYILKRWTREAVPNILYRQSSHSGFYTDLYDRNQSVVREIFAAQEYTLSRLYDDIEALSLYKEYVEAYKTKADELQYVVPPPSKRDRASELNGTCKYNKRPVRVPVGYKSKGSGVHNKRIKSKQEEAIVKAGKKSRQCQNCKEYGHYASTCSKPPKKTGVNTKEKTFDTMSADS</sequence>
<dbReference type="InterPro" id="IPR036875">
    <property type="entry name" value="Znf_CCHC_sf"/>
</dbReference>
<dbReference type="InterPro" id="IPR018289">
    <property type="entry name" value="MULE_transposase_dom"/>
</dbReference>
<dbReference type="AlphaFoldDB" id="A0AAD8L171"/>
<keyword evidence="1" id="KW-0479">Metal-binding</keyword>
<evidence type="ECO:0000256" key="2">
    <source>
        <dbReference type="ARBA" id="ARBA00022771"/>
    </source>
</evidence>
<protein>
    <recommendedName>
        <fullName evidence="6">SWIM-type domain-containing protein</fullName>
    </recommendedName>
</protein>
<keyword evidence="2 4" id="KW-0863">Zinc-finger</keyword>
<gene>
    <name evidence="7" type="ORF">QVD17_12573</name>
</gene>
<dbReference type="Pfam" id="PF10551">
    <property type="entry name" value="MULE"/>
    <property type="match status" value="1"/>
</dbReference>
<comment type="caution">
    <text evidence="7">The sequence shown here is derived from an EMBL/GenBank/DDBJ whole genome shotgun (WGS) entry which is preliminary data.</text>
</comment>
<dbReference type="GO" id="GO:0003676">
    <property type="term" value="F:nucleic acid binding"/>
    <property type="evidence" value="ECO:0007669"/>
    <property type="project" value="InterPro"/>
</dbReference>
<dbReference type="SMART" id="SM00575">
    <property type="entry name" value="ZnF_PMZ"/>
    <property type="match status" value="1"/>
</dbReference>
<dbReference type="Pfam" id="PF03101">
    <property type="entry name" value="FAR1"/>
    <property type="match status" value="1"/>
</dbReference>
<dbReference type="GO" id="GO:0008270">
    <property type="term" value="F:zinc ion binding"/>
    <property type="evidence" value="ECO:0007669"/>
    <property type="project" value="UniProtKB-KW"/>
</dbReference>
<evidence type="ECO:0000313" key="8">
    <source>
        <dbReference type="Proteomes" id="UP001229421"/>
    </source>
</evidence>
<keyword evidence="3" id="KW-0862">Zinc</keyword>